<dbReference type="Pfam" id="PF03127">
    <property type="entry name" value="GAT"/>
    <property type="match status" value="1"/>
</dbReference>
<keyword evidence="9" id="KW-1185">Reference proteome</keyword>
<dbReference type="PROSITE" id="PS50179">
    <property type="entry name" value="VHS"/>
    <property type="match status" value="1"/>
</dbReference>
<dbReference type="SUPFAM" id="SSF89009">
    <property type="entry name" value="GAT-like domain"/>
    <property type="match status" value="1"/>
</dbReference>
<dbReference type="InterPro" id="IPR008942">
    <property type="entry name" value="ENTH_VHS"/>
</dbReference>
<evidence type="ECO:0000313" key="8">
    <source>
        <dbReference type="EMBL" id="KXX77213.1"/>
    </source>
</evidence>
<evidence type="ECO:0000256" key="5">
    <source>
        <dbReference type="SAM" id="MobiDB-lite"/>
    </source>
</evidence>
<dbReference type="InterPro" id="IPR004152">
    <property type="entry name" value="GAT_dom"/>
</dbReference>
<evidence type="ECO:0000313" key="9">
    <source>
        <dbReference type="Proteomes" id="UP000078237"/>
    </source>
</evidence>
<evidence type="ECO:0000256" key="1">
    <source>
        <dbReference type="ARBA" id="ARBA00011446"/>
    </source>
</evidence>
<dbReference type="STRING" id="100816.A0A175W0P7"/>
<keyword evidence="2" id="KW-0813">Transport</keyword>
<gene>
    <name evidence="8" type="ORF">MMYC01_206392</name>
</gene>
<dbReference type="GO" id="GO:0035091">
    <property type="term" value="F:phosphatidylinositol binding"/>
    <property type="evidence" value="ECO:0007669"/>
    <property type="project" value="InterPro"/>
</dbReference>
<comment type="subunit">
    <text evidence="1">Component of the ESCRT-0 complex composed of HSE1 and VPS27.</text>
</comment>
<protein>
    <recommendedName>
        <fullName evidence="10">GAT domain-containing protein</fullName>
    </recommendedName>
</protein>
<evidence type="ECO:0008006" key="10">
    <source>
        <dbReference type="Google" id="ProtNLM"/>
    </source>
</evidence>
<dbReference type="EMBL" id="LCTW02000172">
    <property type="protein sequence ID" value="KXX77213.1"/>
    <property type="molecule type" value="Genomic_DNA"/>
</dbReference>
<dbReference type="OrthoDB" id="5393057at2759"/>
<evidence type="ECO:0000259" key="6">
    <source>
        <dbReference type="PROSITE" id="PS50179"/>
    </source>
</evidence>
<feature type="domain" description="GAT" evidence="7">
    <location>
        <begin position="248"/>
        <end position="337"/>
    </location>
</feature>
<dbReference type="InterPro" id="IPR038425">
    <property type="entry name" value="GAT_sf"/>
</dbReference>
<feature type="compositionally biased region" description="Low complexity" evidence="5">
    <location>
        <begin position="350"/>
        <end position="369"/>
    </location>
</feature>
<reference evidence="8 9" key="1">
    <citation type="journal article" date="2016" name="Genome Announc.">
        <title>Genome Sequence of Madurella mycetomatis mm55, Isolated from a Human Mycetoma Case in Sudan.</title>
        <authorList>
            <person name="Smit S."/>
            <person name="Derks M.F."/>
            <person name="Bervoets S."/>
            <person name="Fahal A."/>
            <person name="van Leeuwen W."/>
            <person name="van Belkum A."/>
            <person name="van de Sande W.W."/>
        </authorList>
    </citation>
    <scope>NUCLEOTIDE SEQUENCE [LARGE SCALE GENOMIC DNA]</scope>
    <source>
        <strain evidence="9">mm55</strain>
    </source>
</reference>
<dbReference type="GO" id="GO:0016192">
    <property type="term" value="P:vesicle-mediated transport"/>
    <property type="evidence" value="ECO:0007669"/>
    <property type="project" value="UniProtKB-ARBA"/>
</dbReference>
<evidence type="ECO:0000256" key="4">
    <source>
        <dbReference type="SAM" id="Coils"/>
    </source>
</evidence>
<dbReference type="GO" id="GO:0015031">
    <property type="term" value="P:protein transport"/>
    <property type="evidence" value="ECO:0007669"/>
    <property type="project" value="UniProtKB-KW"/>
</dbReference>
<evidence type="ECO:0000256" key="3">
    <source>
        <dbReference type="ARBA" id="ARBA00022927"/>
    </source>
</evidence>
<organism evidence="8 9">
    <name type="scientific">Madurella mycetomatis</name>
    <dbReference type="NCBI Taxonomy" id="100816"/>
    <lineage>
        <taxon>Eukaryota</taxon>
        <taxon>Fungi</taxon>
        <taxon>Dikarya</taxon>
        <taxon>Ascomycota</taxon>
        <taxon>Pezizomycotina</taxon>
        <taxon>Sordariomycetes</taxon>
        <taxon>Sordariomycetidae</taxon>
        <taxon>Sordariales</taxon>
        <taxon>Sordariales incertae sedis</taxon>
        <taxon>Madurella</taxon>
    </lineage>
</organism>
<dbReference type="GO" id="GO:0007034">
    <property type="term" value="P:vacuolar transport"/>
    <property type="evidence" value="ECO:0007669"/>
    <property type="project" value="UniProtKB-ARBA"/>
</dbReference>
<dbReference type="PROSITE" id="PS50909">
    <property type="entry name" value="GAT"/>
    <property type="match status" value="1"/>
</dbReference>
<sequence>MKSFSMNKVLGTIKKRPTFGAGGSEDASIDPANDTPEAIAARCVKQFCQSVGSATVCHDALCGPRFPPARRPAENKEAEIRNSARLQGDDVVFLPSIVEAAVASPNAAAECAQRIRKYMGRDYWTKPSYAYNAIMLVRILSDNPGPGFTRFLDKKFVDTAKELLRNGRDAGVRQILMETLDSFENAKGYDEGLALIIEMWKKEKEKAYRAYGGAPVASAPRGMMAPPLNPYQRTQGHVPHRHSSKRLPDPVELANRLEEARTSAKLLEQVVASTPPSEVLSNDLIKEFSDRCSSASRSIQAYMAAEDPAPDNDTMESLIDTNEQLQQALNQHRRAVLQARKQLGLNDNRSSSPSPASSQQHQLPQSSDSRPVPPLPGRKPVGSNDSSNGKGKATLDAIAGPSRSANATPHRDNDTDDDDDQDPFRDPPNVSSSRTGGGRDSPPRLSYEPYHPGFMASSSSRAPDKDGMNEPVTPVTDDELEAYRAEVKGTRPGGKGSGQGHVYRY</sequence>
<evidence type="ECO:0000256" key="2">
    <source>
        <dbReference type="ARBA" id="ARBA00022448"/>
    </source>
</evidence>
<feature type="coiled-coil region" evidence="4">
    <location>
        <begin position="315"/>
        <end position="342"/>
    </location>
</feature>
<dbReference type="GO" id="GO:0043130">
    <property type="term" value="F:ubiquitin binding"/>
    <property type="evidence" value="ECO:0007669"/>
    <property type="project" value="InterPro"/>
</dbReference>
<keyword evidence="4" id="KW-0175">Coiled coil</keyword>
<dbReference type="Proteomes" id="UP000078237">
    <property type="component" value="Unassembled WGS sequence"/>
</dbReference>
<dbReference type="VEuPathDB" id="FungiDB:MMYC01_206392"/>
<evidence type="ECO:0000259" key="7">
    <source>
        <dbReference type="PROSITE" id="PS50909"/>
    </source>
</evidence>
<dbReference type="AlphaFoldDB" id="A0A175W0P7"/>
<dbReference type="Gene3D" id="1.20.58.160">
    <property type="match status" value="1"/>
</dbReference>
<dbReference type="InterPro" id="IPR002014">
    <property type="entry name" value="VHS_dom"/>
</dbReference>
<feature type="region of interest" description="Disordered" evidence="5">
    <location>
        <begin position="345"/>
        <end position="505"/>
    </location>
</feature>
<keyword evidence="3" id="KW-0653">Protein transport</keyword>
<accession>A0A175W0P7</accession>
<name>A0A175W0P7_9PEZI</name>
<feature type="domain" description="VHS" evidence="6">
    <location>
        <begin position="81"/>
        <end position="211"/>
    </location>
</feature>
<dbReference type="CDD" id="cd21383">
    <property type="entry name" value="GAT_GGA_Tom1-like"/>
    <property type="match status" value="1"/>
</dbReference>
<comment type="caution">
    <text evidence="8">The sequence shown here is derived from an EMBL/GenBank/DDBJ whole genome shotgun (WGS) entry which is preliminary data.</text>
</comment>
<dbReference type="SUPFAM" id="SSF48464">
    <property type="entry name" value="ENTH/VHS domain"/>
    <property type="match status" value="1"/>
</dbReference>
<proteinExistence type="predicted"/>
<dbReference type="Gene3D" id="1.25.40.90">
    <property type="match status" value="1"/>
</dbReference>